<dbReference type="Proteomes" id="UP000035213">
    <property type="component" value="Chromosome"/>
</dbReference>
<name>A0A0G3M3L3_CHRGL</name>
<sequence length="295" mass="32460">MRINIKFLQTGGVPLTNDLMDVLQDAYSIFNVLGDVAGHLTILSGCTITGQSVSPGIVVINGDILYFEGGLISSSVYIHTAQITKTFQDQTDKILVEKKTVKFGLSTPDNMWNWADFKRLDTIKVIMEKLEATATQLDLIDIKNRLEVVEMKTAPIRNDGVVMIWPRNIPIPPFWKECTDLRGRTPIGYDPNYVYNSTIHALDYQLNQMGANIGDLSHKLIVAELAKHGHSAFVNNDWGGAYPSVGHSTGGNMGYGIVGGGDNGWSFSVRPEGGDKPHNNVQPSKVVLFIEPNFP</sequence>
<evidence type="ECO:0000313" key="2">
    <source>
        <dbReference type="Proteomes" id="UP000035213"/>
    </source>
</evidence>
<dbReference type="EMBL" id="CP009928">
    <property type="protein sequence ID" value="AKK71602.1"/>
    <property type="molecule type" value="Genomic_DNA"/>
</dbReference>
<dbReference type="SUPFAM" id="SSF88874">
    <property type="entry name" value="Receptor-binding domain of short tail fibre protein gp12"/>
    <property type="match status" value="1"/>
</dbReference>
<proteinExistence type="predicted"/>
<dbReference type="STRING" id="1324352.OK18_02155"/>
<dbReference type="AlphaFoldDB" id="A0A0G3M3L3"/>
<dbReference type="PATRIC" id="fig|1324352.5.peg.463"/>
<evidence type="ECO:0000313" key="1">
    <source>
        <dbReference type="EMBL" id="AKK71602.1"/>
    </source>
</evidence>
<evidence type="ECO:0008006" key="3">
    <source>
        <dbReference type="Google" id="ProtNLM"/>
    </source>
</evidence>
<gene>
    <name evidence="1" type="ORF">OK18_02155</name>
</gene>
<protein>
    <recommendedName>
        <fullName evidence="3">Tail fiber protein</fullName>
    </recommendedName>
</protein>
<organism evidence="1 2">
    <name type="scientific">Chryseobacterium gallinarum</name>
    <dbReference type="NCBI Taxonomy" id="1324352"/>
    <lineage>
        <taxon>Bacteria</taxon>
        <taxon>Pseudomonadati</taxon>
        <taxon>Bacteroidota</taxon>
        <taxon>Flavobacteriia</taxon>
        <taxon>Flavobacteriales</taxon>
        <taxon>Weeksellaceae</taxon>
        <taxon>Chryseobacterium group</taxon>
        <taxon>Chryseobacterium</taxon>
    </lineage>
</organism>
<dbReference type="RefSeq" id="WP_053326940.1">
    <property type="nucleotide sequence ID" value="NZ_CP009928.1"/>
</dbReference>
<dbReference type="OrthoDB" id="9113831at2"/>
<reference evidence="1 2" key="1">
    <citation type="submission" date="2014-11" db="EMBL/GenBank/DDBJ databases">
        <authorList>
            <person name="Park G.-S."/>
            <person name="Hong S.-J."/>
            <person name="Jung B.K."/>
            <person name="Khan A.R."/>
            <person name="Kwak Y."/>
            <person name="Shin J.-H."/>
        </authorList>
    </citation>
    <scope>NUCLEOTIDE SEQUENCE [LARGE SCALE GENOMIC DNA]</scope>
    <source>
        <strain evidence="1 2">DSM 27622</strain>
    </source>
</reference>
<dbReference type="CDD" id="cd22641">
    <property type="entry name" value="C24-like"/>
    <property type="match status" value="1"/>
</dbReference>
<dbReference type="KEGG" id="cgn:OK18_02155"/>
<accession>A0A0G3M3L3</accession>